<sequence length="18" mass="2430">MTNMYINYRSRRKRVRRE</sequence>
<protein>
    <submittedName>
        <fullName evidence="1">Uncharacterized protein</fullName>
    </submittedName>
</protein>
<proteinExistence type="predicted"/>
<reference evidence="1" key="1">
    <citation type="submission" date="2018-02" db="EMBL/GenBank/DDBJ databases">
        <title>Rhizophora mucronata_Transcriptome.</title>
        <authorList>
            <person name="Meera S.P."/>
            <person name="Sreeshan A."/>
            <person name="Augustine A."/>
        </authorList>
    </citation>
    <scope>NUCLEOTIDE SEQUENCE</scope>
    <source>
        <tissue evidence="1">Leaf</tissue>
    </source>
</reference>
<dbReference type="AlphaFoldDB" id="A0A2P2R3R6"/>
<accession>A0A2P2R3R6</accession>
<evidence type="ECO:0000313" key="1">
    <source>
        <dbReference type="EMBL" id="MBX73830.1"/>
    </source>
</evidence>
<organism evidence="1">
    <name type="scientific">Rhizophora mucronata</name>
    <name type="common">Asiatic mangrove</name>
    <dbReference type="NCBI Taxonomy" id="61149"/>
    <lineage>
        <taxon>Eukaryota</taxon>
        <taxon>Viridiplantae</taxon>
        <taxon>Streptophyta</taxon>
        <taxon>Embryophyta</taxon>
        <taxon>Tracheophyta</taxon>
        <taxon>Spermatophyta</taxon>
        <taxon>Magnoliopsida</taxon>
        <taxon>eudicotyledons</taxon>
        <taxon>Gunneridae</taxon>
        <taxon>Pentapetalae</taxon>
        <taxon>rosids</taxon>
        <taxon>fabids</taxon>
        <taxon>Malpighiales</taxon>
        <taxon>Rhizophoraceae</taxon>
        <taxon>Rhizophora</taxon>
    </lineage>
</organism>
<name>A0A2P2R3R6_RHIMU</name>
<dbReference type="EMBL" id="GGEC01093346">
    <property type="protein sequence ID" value="MBX73830.1"/>
    <property type="molecule type" value="Transcribed_RNA"/>
</dbReference>